<dbReference type="InterPro" id="IPR030395">
    <property type="entry name" value="GP_PDE_dom"/>
</dbReference>
<accession>A0A956SFZ3</accession>
<dbReference type="PANTHER" id="PTHR46211:SF1">
    <property type="entry name" value="GLYCEROPHOSPHODIESTER PHOSPHODIESTERASE, CYTOPLASMIC"/>
    <property type="match status" value="1"/>
</dbReference>
<organism evidence="2 3">
    <name type="scientific">Eiseniibacteriota bacterium</name>
    <dbReference type="NCBI Taxonomy" id="2212470"/>
    <lineage>
        <taxon>Bacteria</taxon>
        <taxon>Candidatus Eiseniibacteriota</taxon>
    </lineage>
</organism>
<dbReference type="Gene3D" id="3.20.20.190">
    <property type="entry name" value="Phosphatidylinositol (PI) phosphodiesterase"/>
    <property type="match status" value="1"/>
</dbReference>
<dbReference type="Pfam" id="PF03009">
    <property type="entry name" value="GDPD"/>
    <property type="match status" value="1"/>
</dbReference>
<dbReference type="AlphaFoldDB" id="A0A956SFZ3"/>
<comment type="caution">
    <text evidence="2">The sequence shown here is derived from an EMBL/GenBank/DDBJ whole genome shotgun (WGS) entry which is preliminary data.</text>
</comment>
<evidence type="ECO:0000259" key="1">
    <source>
        <dbReference type="PROSITE" id="PS51704"/>
    </source>
</evidence>
<dbReference type="Proteomes" id="UP000739538">
    <property type="component" value="Unassembled WGS sequence"/>
</dbReference>
<proteinExistence type="predicted"/>
<dbReference type="PROSITE" id="PS51704">
    <property type="entry name" value="GP_PDE"/>
    <property type="match status" value="1"/>
</dbReference>
<reference evidence="2" key="1">
    <citation type="submission" date="2020-04" db="EMBL/GenBank/DDBJ databases">
        <authorList>
            <person name="Zhang T."/>
        </authorList>
    </citation>
    <scope>NUCLEOTIDE SEQUENCE</scope>
    <source>
        <strain evidence="2">HKST-UBA02</strain>
    </source>
</reference>
<gene>
    <name evidence="2" type="ORF">KDA27_26100</name>
</gene>
<evidence type="ECO:0000313" key="2">
    <source>
        <dbReference type="EMBL" id="MCA9759292.1"/>
    </source>
</evidence>
<dbReference type="EMBL" id="JAGQHS010000304">
    <property type="protein sequence ID" value="MCA9759292.1"/>
    <property type="molecule type" value="Genomic_DNA"/>
</dbReference>
<protein>
    <recommendedName>
        <fullName evidence="1">GP-PDE domain-containing protein</fullName>
    </recommendedName>
</protein>
<name>A0A956SFZ3_UNCEI</name>
<dbReference type="SUPFAM" id="SSF51695">
    <property type="entry name" value="PLC-like phosphodiesterases"/>
    <property type="match status" value="1"/>
</dbReference>
<dbReference type="GO" id="GO:0008081">
    <property type="term" value="F:phosphoric diester hydrolase activity"/>
    <property type="evidence" value="ECO:0007669"/>
    <property type="project" value="InterPro"/>
</dbReference>
<feature type="non-terminal residue" evidence="2">
    <location>
        <position position="1"/>
    </location>
</feature>
<dbReference type="PANTHER" id="PTHR46211">
    <property type="entry name" value="GLYCEROPHOSPHORYL DIESTER PHOSPHODIESTERASE"/>
    <property type="match status" value="1"/>
</dbReference>
<reference evidence="2" key="2">
    <citation type="journal article" date="2021" name="Microbiome">
        <title>Successional dynamics and alternative stable states in a saline activated sludge microbial community over 9 years.</title>
        <authorList>
            <person name="Wang Y."/>
            <person name="Ye J."/>
            <person name="Ju F."/>
            <person name="Liu L."/>
            <person name="Boyd J.A."/>
            <person name="Deng Y."/>
            <person name="Parks D.H."/>
            <person name="Jiang X."/>
            <person name="Yin X."/>
            <person name="Woodcroft B.J."/>
            <person name="Tyson G.W."/>
            <person name="Hugenholtz P."/>
            <person name="Polz M.F."/>
            <person name="Zhang T."/>
        </authorList>
    </citation>
    <scope>NUCLEOTIDE SEQUENCE</scope>
    <source>
        <strain evidence="2">HKST-UBA02</strain>
    </source>
</reference>
<feature type="domain" description="GP-PDE" evidence="1">
    <location>
        <begin position="16"/>
        <end position="261"/>
    </location>
</feature>
<sequence length="275" mass="30300">LPLSSYRSVESGEEMVRVVAHRGGARHAPENTLAAIRWSLDQKVDGIEIDVRLSADKVPMVIHDRMVDRCTNGSGLVSSLDARQLSSLDAGRWFGREFDREPIPKLDEVLSVVSGRTELYVEVIGGEEEHPGITAEVLKVIRHHNATSWCWLMSSHPSSLVAARAIEPSLRLARLIIARIPFTPIVIDPVFHLRWRPGFPGVRAVALNHLGATTREVARLHKQQLEVWTWTPNGPNTIRRAVGTGADVLITDDPPLARAELRRLSPEAGTSGAAI</sequence>
<dbReference type="GO" id="GO:0006629">
    <property type="term" value="P:lipid metabolic process"/>
    <property type="evidence" value="ECO:0007669"/>
    <property type="project" value="InterPro"/>
</dbReference>
<evidence type="ECO:0000313" key="3">
    <source>
        <dbReference type="Proteomes" id="UP000739538"/>
    </source>
</evidence>
<dbReference type="InterPro" id="IPR017946">
    <property type="entry name" value="PLC-like_Pdiesterase_TIM-brl"/>
</dbReference>